<evidence type="ECO:0000256" key="2">
    <source>
        <dbReference type="ARBA" id="ARBA00012637"/>
    </source>
</evidence>
<dbReference type="PANTHER" id="PTHR43706">
    <property type="entry name" value="NADH DEHYDROGENASE"/>
    <property type="match status" value="1"/>
</dbReference>
<evidence type="ECO:0000313" key="11">
    <source>
        <dbReference type="Proteomes" id="UP000501945"/>
    </source>
</evidence>
<keyword evidence="8" id="KW-0472">Membrane</keyword>
<feature type="transmembrane region" description="Helical" evidence="8">
    <location>
        <begin position="607"/>
        <end position="625"/>
    </location>
</feature>
<protein>
    <recommendedName>
        <fullName evidence="2">NADH:ubiquinone reductase (non-electrogenic)</fullName>
        <ecNumber evidence="2">1.6.5.9</ecNumber>
    </recommendedName>
</protein>
<dbReference type="EC" id="1.6.5.9" evidence="2"/>
<comment type="similarity">
    <text evidence="1">Belongs to the NADH dehydrogenase family.</text>
</comment>
<evidence type="ECO:0000256" key="7">
    <source>
        <dbReference type="ARBA" id="ARBA00047599"/>
    </source>
</evidence>
<keyword evidence="4" id="KW-0274">FAD</keyword>
<dbReference type="Gene3D" id="3.50.50.100">
    <property type="match status" value="1"/>
</dbReference>
<feature type="transmembrane region" description="Helical" evidence="8">
    <location>
        <begin position="576"/>
        <end position="601"/>
    </location>
</feature>
<proteinExistence type="inferred from homology"/>
<evidence type="ECO:0000313" key="10">
    <source>
        <dbReference type="EMBL" id="QIW53495.1"/>
    </source>
</evidence>
<evidence type="ECO:0000256" key="3">
    <source>
        <dbReference type="ARBA" id="ARBA00022630"/>
    </source>
</evidence>
<dbReference type="PRINTS" id="PR00368">
    <property type="entry name" value="FADPNR"/>
</dbReference>
<dbReference type="GO" id="GO:0050136">
    <property type="term" value="F:NADH dehydrogenase (quinone) (non-electrogenic) activity"/>
    <property type="evidence" value="ECO:0007669"/>
    <property type="project" value="UniProtKB-EC"/>
</dbReference>
<dbReference type="RefSeq" id="WP_167838588.1">
    <property type="nucleotide sequence ID" value="NZ_CP047616.1"/>
</dbReference>
<keyword evidence="8" id="KW-1133">Transmembrane helix</keyword>
<keyword evidence="5" id="KW-0560">Oxidoreductase</keyword>
<dbReference type="InterPro" id="IPR023753">
    <property type="entry name" value="FAD/NAD-binding_dom"/>
</dbReference>
<name>A0A6H0UGK6_9LACT</name>
<evidence type="ECO:0000256" key="1">
    <source>
        <dbReference type="ARBA" id="ARBA00005272"/>
    </source>
</evidence>
<organism evidence="10 11">
    <name type="scientific">Pseudolactococcus raffinolactis</name>
    <dbReference type="NCBI Taxonomy" id="1366"/>
    <lineage>
        <taxon>Bacteria</taxon>
        <taxon>Bacillati</taxon>
        <taxon>Bacillota</taxon>
        <taxon>Bacilli</taxon>
        <taxon>Lactobacillales</taxon>
        <taxon>Streptococcaceae</taxon>
        <taxon>Pseudolactococcus</taxon>
    </lineage>
</organism>
<evidence type="ECO:0000256" key="5">
    <source>
        <dbReference type="ARBA" id="ARBA00023002"/>
    </source>
</evidence>
<reference evidence="10 11" key="1">
    <citation type="submission" date="2019-12" db="EMBL/GenBank/DDBJ databases">
        <title>Whole genome sequences of Lactococcus raffinolactis strains isolated from sewage.</title>
        <authorList>
            <person name="Ybazeta G."/>
            <person name="Ross M."/>
            <person name="Brabant-Kirwan D."/>
            <person name="Saleh M."/>
            <person name="Dillon J.A."/>
            <person name="Splinter K."/>
            <person name="Nokhbeh R."/>
        </authorList>
    </citation>
    <scope>NUCLEOTIDE SEQUENCE [LARGE SCALE GENOMIC DNA]</scope>
    <source>
        <strain evidence="10 11">Lr_19_5</strain>
    </source>
</reference>
<evidence type="ECO:0000256" key="4">
    <source>
        <dbReference type="ARBA" id="ARBA00022827"/>
    </source>
</evidence>
<dbReference type="SUPFAM" id="SSF51905">
    <property type="entry name" value="FAD/NAD(P)-binding domain"/>
    <property type="match status" value="2"/>
</dbReference>
<feature type="domain" description="FAD/NAD(P)-binding" evidence="9">
    <location>
        <begin position="5"/>
        <end position="327"/>
    </location>
</feature>
<gene>
    <name evidence="10" type="ORF">GU336_04690</name>
</gene>
<dbReference type="InterPro" id="IPR045024">
    <property type="entry name" value="NDH-2"/>
</dbReference>
<evidence type="ECO:0000256" key="8">
    <source>
        <dbReference type="SAM" id="Phobius"/>
    </source>
</evidence>
<keyword evidence="3" id="KW-0285">Flavoprotein</keyword>
<dbReference type="Pfam" id="PF07992">
    <property type="entry name" value="Pyr_redox_2"/>
    <property type="match status" value="1"/>
</dbReference>
<dbReference type="EMBL" id="CP047616">
    <property type="protein sequence ID" value="QIW53495.1"/>
    <property type="molecule type" value="Genomic_DNA"/>
</dbReference>
<keyword evidence="6" id="KW-0520">NAD</keyword>
<evidence type="ECO:0000259" key="9">
    <source>
        <dbReference type="Pfam" id="PF07992"/>
    </source>
</evidence>
<dbReference type="AlphaFoldDB" id="A0A6H0UGK6"/>
<dbReference type="InterPro" id="IPR036188">
    <property type="entry name" value="FAD/NAD-bd_sf"/>
</dbReference>
<feature type="transmembrane region" description="Helical" evidence="8">
    <location>
        <begin position="376"/>
        <end position="400"/>
    </location>
</feature>
<dbReference type="PANTHER" id="PTHR43706:SF47">
    <property type="entry name" value="EXTERNAL NADH-UBIQUINONE OXIDOREDUCTASE 1, MITOCHONDRIAL-RELATED"/>
    <property type="match status" value="1"/>
</dbReference>
<evidence type="ECO:0000256" key="6">
    <source>
        <dbReference type="ARBA" id="ARBA00023027"/>
    </source>
</evidence>
<sequence>MSKKKIIVIGAGFAGIKATKTLSKKLKNEAEITLIDKHSYQTMMTQLHEVAAGRVPFANTQYDLQKLFAHRKNVQILTDEVIGLDKVAKKVTTKASGVLDFDYVIVAIGGEPNDFGVSGVKENAFTLWSMEDALKIKRHLETVVEQAALEHDDAKRKALLNFVIAGSGFTGIEMVGELIDWRQVVARDYKLDESEITLNVVEMMPTILNTLDRSDADKVVKYLDKKNVNLLLNHAITEVAPDHIKIKDGADIPTHTLIWTNGVQGNTQAAAYGLSESERGHRLTANAYMEAQGFEGQGIYVAGDVSGFIEEATGRPTPQIVEAAEQTAHTASENIIADIKGGEKHKFVGKYQGTMVSVGSKWGVASLMGKFHLSGFFAMAVKHLINILYIFQIGSLWYFFTYLKNEFFHTPNERNIFRGHTSRLGNVLWSVPLRIFYGLVWLVEASAKVVGDGKLLNPTTWFGKGSWFTNNLHFPFAWLKETAATAADAAAGASTGAAETATKAADATAAASGAATSGAAEATKSAAEFGLSYSYGHEPMAVLDKIPSWLEPVFKFMIPNKEVALFMQKFMSIVEVALALALIVGAFTWIAAAATAALTVMFSLSGMFYWVNIWFIFAAIALMNGSGRSFGLDKWIQPWIQKHFFNWWYGKSKSLYK</sequence>
<dbReference type="Proteomes" id="UP000501945">
    <property type="component" value="Chromosome"/>
</dbReference>
<accession>A0A6H0UGK6</accession>
<comment type="catalytic activity">
    <reaction evidence="7">
        <text>a quinone + NADH + H(+) = a quinol + NAD(+)</text>
        <dbReference type="Rhea" id="RHEA:46160"/>
        <dbReference type="ChEBI" id="CHEBI:15378"/>
        <dbReference type="ChEBI" id="CHEBI:24646"/>
        <dbReference type="ChEBI" id="CHEBI:57540"/>
        <dbReference type="ChEBI" id="CHEBI:57945"/>
        <dbReference type="ChEBI" id="CHEBI:132124"/>
        <dbReference type="EC" id="1.6.5.9"/>
    </reaction>
</comment>
<keyword evidence="8" id="KW-0812">Transmembrane</keyword>